<keyword evidence="3" id="KW-1185">Reference proteome</keyword>
<sequence>MKVRTCGLFWYKAVVTLRFASPFTPGQPQQTVLIIARPKVFGGKMEISLDHNTASLLSVSRKQERKHQFKIRYSRCFQVTLRAPTSAIYETWWAAFESALASPNFVVLPVIDARAHQVTIAPVQPARCNEPRPKYSATLDTVVEEEHGDESSNEIAMLEEGGPSSPTETDILASWRTWASLDYFATPPSITDPFSNSDSPHAEVESTISSNKDDNGTNSRISASSDISEFWSRPSEWEDETLHVGDPVPTTTSEYKSPIAQHHMFPEPQDSDDQTLDEIALFAFRQKVGAICLSEHRPSTQITG</sequence>
<feature type="region of interest" description="Disordered" evidence="1">
    <location>
        <begin position="192"/>
        <end position="227"/>
    </location>
</feature>
<accession>A0A225V072</accession>
<comment type="caution">
    <text evidence="2">The sequence shown here is derived from an EMBL/GenBank/DDBJ whole genome shotgun (WGS) entry which is preliminary data.</text>
</comment>
<feature type="compositionally biased region" description="Polar residues" evidence="1">
    <location>
        <begin position="206"/>
        <end position="227"/>
    </location>
</feature>
<evidence type="ECO:0008006" key="4">
    <source>
        <dbReference type="Google" id="ProtNLM"/>
    </source>
</evidence>
<evidence type="ECO:0000313" key="3">
    <source>
        <dbReference type="Proteomes" id="UP000198211"/>
    </source>
</evidence>
<evidence type="ECO:0000313" key="2">
    <source>
        <dbReference type="EMBL" id="OWY98691.1"/>
    </source>
</evidence>
<gene>
    <name evidence="2" type="ORF">PHMEG_00030482</name>
</gene>
<reference evidence="3" key="1">
    <citation type="submission" date="2017-03" db="EMBL/GenBank/DDBJ databases">
        <title>Phytopthora megakarya and P. palmivora, two closely related causual agents of cacao black pod achieved similar genome size and gene model numbers by different mechanisms.</title>
        <authorList>
            <person name="Ali S."/>
            <person name="Shao J."/>
            <person name="Larry D.J."/>
            <person name="Kronmiller B."/>
            <person name="Shen D."/>
            <person name="Strem M.D."/>
            <person name="Melnick R.L."/>
            <person name="Guiltinan M.J."/>
            <person name="Tyler B.M."/>
            <person name="Meinhardt L.W."/>
            <person name="Bailey B.A."/>
        </authorList>
    </citation>
    <scope>NUCLEOTIDE SEQUENCE [LARGE SCALE GENOMIC DNA]</scope>
    <source>
        <strain evidence="3">zdho120</strain>
    </source>
</reference>
<dbReference type="AlphaFoldDB" id="A0A225V072"/>
<dbReference type="OrthoDB" id="162102at2759"/>
<dbReference type="Proteomes" id="UP000198211">
    <property type="component" value="Unassembled WGS sequence"/>
</dbReference>
<dbReference type="EMBL" id="NBNE01009168">
    <property type="protein sequence ID" value="OWY98691.1"/>
    <property type="molecule type" value="Genomic_DNA"/>
</dbReference>
<protein>
    <recommendedName>
        <fullName evidence="4">PH domain-containing protein</fullName>
    </recommendedName>
</protein>
<evidence type="ECO:0000256" key="1">
    <source>
        <dbReference type="SAM" id="MobiDB-lite"/>
    </source>
</evidence>
<name>A0A225V072_9STRA</name>
<organism evidence="2 3">
    <name type="scientific">Phytophthora megakarya</name>
    <dbReference type="NCBI Taxonomy" id="4795"/>
    <lineage>
        <taxon>Eukaryota</taxon>
        <taxon>Sar</taxon>
        <taxon>Stramenopiles</taxon>
        <taxon>Oomycota</taxon>
        <taxon>Peronosporomycetes</taxon>
        <taxon>Peronosporales</taxon>
        <taxon>Peronosporaceae</taxon>
        <taxon>Phytophthora</taxon>
    </lineage>
</organism>
<proteinExistence type="predicted"/>